<sequence length="372" mass="44204">MKPEDLAEALRLLFENFWIIRKEDPENYTFLRRHQVVLQKELRQRFGLNLIVRPQYIQLLKRPLHLEAWMGEVGLNTPFDYALFCCCMAYIEGLEAETPFMLDELLRDLDLMTPEEMQVDWTNYNHRKSLVRVVSKLGDLGIIEIIQGQADGFEQSEANQEILFVTTVQGRAFLARAPQSYTEYPTFADYWQDYQASLNLEGNQILYQRLMTEPLIRRTSENEETFIRLRKNHHHMQDYIETNTAFYLELYRDYAALTLEQRDLWQVFPSRKVIDEILIQLATVLREGNRQENPYGEIILSFDEWALFIKELQKNYQAYWSKEFTDMNEEQLSQALLKRGVEWLLFTLTPTQVIVQPVFGRLIAEMREEDGK</sequence>
<dbReference type="Pfam" id="PF09661">
    <property type="entry name" value="DUF2398"/>
    <property type="match status" value="1"/>
</dbReference>
<dbReference type="EMBL" id="JBHSGS010000034">
    <property type="protein sequence ID" value="MFC4719321.1"/>
    <property type="molecule type" value="Genomic_DNA"/>
</dbReference>
<dbReference type="InterPro" id="IPR013494">
    <property type="entry name" value="CHP02678"/>
</dbReference>
<evidence type="ECO:0000313" key="2">
    <source>
        <dbReference type="Proteomes" id="UP001595969"/>
    </source>
</evidence>
<proteinExistence type="predicted"/>
<protein>
    <submittedName>
        <fullName evidence="1">TIGR02678 family protein</fullName>
    </submittedName>
</protein>
<evidence type="ECO:0000313" key="1">
    <source>
        <dbReference type="EMBL" id="MFC4719321.1"/>
    </source>
</evidence>
<dbReference type="Proteomes" id="UP001595969">
    <property type="component" value="Unassembled WGS sequence"/>
</dbReference>
<dbReference type="RefSeq" id="WP_204654653.1">
    <property type="nucleotide sequence ID" value="NZ_JAFBFD010000034.1"/>
</dbReference>
<gene>
    <name evidence="1" type="ORF">ACFO5I_06215</name>
</gene>
<name>A0ABV9MW11_9ENTE</name>
<comment type="caution">
    <text evidence="1">The sequence shown here is derived from an EMBL/GenBank/DDBJ whole genome shotgun (WGS) entry which is preliminary data.</text>
</comment>
<accession>A0ABV9MW11</accession>
<dbReference type="NCBIfam" id="TIGR02678">
    <property type="entry name" value="TIGR02678 family protein"/>
    <property type="match status" value="1"/>
</dbReference>
<organism evidence="1 2">
    <name type="scientific">Enterococcus lemanii</name>
    <dbReference type="NCBI Taxonomy" id="1159752"/>
    <lineage>
        <taxon>Bacteria</taxon>
        <taxon>Bacillati</taxon>
        <taxon>Bacillota</taxon>
        <taxon>Bacilli</taxon>
        <taxon>Lactobacillales</taxon>
        <taxon>Enterococcaceae</taxon>
        <taxon>Enterococcus</taxon>
    </lineage>
</organism>
<reference evidence="2" key="1">
    <citation type="journal article" date="2019" name="Int. J. Syst. Evol. Microbiol.">
        <title>The Global Catalogue of Microorganisms (GCM) 10K type strain sequencing project: providing services to taxonomists for standard genome sequencing and annotation.</title>
        <authorList>
            <consortium name="The Broad Institute Genomics Platform"/>
            <consortium name="The Broad Institute Genome Sequencing Center for Infectious Disease"/>
            <person name="Wu L."/>
            <person name="Ma J."/>
        </authorList>
    </citation>
    <scope>NUCLEOTIDE SEQUENCE [LARGE SCALE GENOMIC DNA]</scope>
    <source>
        <strain evidence="2">CGMCC 1.19032</strain>
    </source>
</reference>
<keyword evidence="2" id="KW-1185">Reference proteome</keyword>